<dbReference type="RefSeq" id="WP_319833286.1">
    <property type="nucleotide sequence ID" value="NZ_CP138858.1"/>
</dbReference>
<evidence type="ECO:0000313" key="1">
    <source>
        <dbReference type="EMBL" id="WPJ96427.1"/>
    </source>
</evidence>
<sequence length="71" mass="7918">MLEGMKASYPYYNPDVKYQLPKKEAVYTVLTTAQQGNSVELTYQGNGAKVVRANLFSTLNGGAPDQEWFPQ</sequence>
<proteinExistence type="predicted"/>
<name>A0ABZ0RND0_9BACT</name>
<accession>A0ABZ0RND0</accession>
<evidence type="ECO:0000313" key="2">
    <source>
        <dbReference type="Proteomes" id="UP001324993"/>
    </source>
</evidence>
<organism evidence="1 2">
    <name type="scientific">Coraliomargarita algicola</name>
    <dbReference type="NCBI Taxonomy" id="3092156"/>
    <lineage>
        <taxon>Bacteria</taxon>
        <taxon>Pseudomonadati</taxon>
        <taxon>Verrucomicrobiota</taxon>
        <taxon>Opitutia</taxon>
        <taxon>Puniceicoccales</taxon>
        <taxon>Coraliomargaritaceae</taxon>
        <taxon>Coraliomargarita</taxon>
    </lineage>
</organism>
<protein>
    <submittedName>
        <fullName evidence="1">Uncharacterized protein</fullName>
    </submittedName>
</protein>
<reference evidence="1 2" key="1">
    <citation type="submission" date="2023-11" db="EMBL/GenBank/DDBJ databases">
        <title>Coraliomargarita sp. nov., isolated from marine algae.</title>
        <authorList>
            <person name="Lee J.K."/>
            <person name="Baek J.H."/>
            <person name="Kim J.M."/>
            <person name="Choi D.G."/>
            <person name="Jeon C.O."/>
        </authorList>
    </citation>
    <scope>NUCLEOTIDE SEQUENCE [LARGE SCALE GENOMIC DNA]</scope>
    <source>
        <strain evidence="1 2">J2-16</strain>
    </source>
</reference>
<gene>
    <name evidence="1" type="ORF">SH580_01760</name>
</gene>
<keyword evidence="2" id="KW-1185">Reference proteome</keyword>
<dbReference type="EMBL" id="CP138858">
    <property type="protein sequence ID" value="WPJ96427.1"/>
    <property type="molecule type" value="Genomic_DNA"/>
</dbReference>
<dbReference type="Proteomes" id="UP001324993">
    <property type="component" value="Chromosome"/>
</dbReference>